<sequence>MTHSWTLTDDLTRKLDDLVDRVTEAELAMVLSPDGLLLGTSRGVDQEVAEQVVCVAAGLQGLALAAGRLTDNGGVQQIIVQMAEAYLFLATTRGGALLAVRFTADAEIADVAYEVALFANQSHHDLPAELESAVRSPARD</sequence>
<organism evidence="2 3">
    <name type="scientific">Micromonospora zhanjiangensis</name>
    <dbReference type="NCBI Taxonomy" id="1522057"/>
    <lineage>
        <taxon>Bacteria</taxon>
        <taxon>Bacillati</taxon>
        <taxon>Actinomycetota</taxon>
        <taxon>Actinomycetes</taxon>
        <taxon>Micromonosporales</taxon>
        <taxon>Micromonosporaceae</taxon>
        <taxon>Micromonospora</taxon>
    </lineage>
</organism>
<proteinExistence type="predicted"/>
<name>A0ABV8KSE1_9ACTN</name>
<protein>
    <submittedName>
        <fullName evidence="2">Roadblock/LC7 domain-containing protein</fullName>
    </submittedName>
</protein>
<accession>A0ABV8KSE1</accession>
<dbReference type="InterPro" id="IPR053141">
    <property type="entry name" value="Mycobact_SerProt_Inhib_Rv3364c"/>
</dbReference>
<keyword evidence="3" id="KW-1185">Reference proteome</keyword>
<evidence type="ECO:0000259" key="1">
    <source>
        <dbReference type="SMART" id="SM00960"/>
    </source>
</evidence>
<gene>
    <name evidence="2" type="ORF">ACFOX0_24020</name>
</gene>
<dbReference type="PANTHER" id="PTHR36222">
    <property type="entry name" value="SERINE PROTEASE INHIBITOR RV3364C"/>
    <property type="match status" value="1"/>
</dbReference>
<reference evidence="3" key="1">
    <citation type="journal article" date="2019" name="Int. J. Syst. Evol. Microbiol.">
        <title>The Global Catalogue of Microorganisms (GCM) 10K type strain sequencing project: providing services to taxonomists for standard genome sequencing and annotation.</title>
        <authorList>
            <consortium name="The Broad Institute Genomics Platform"/>
            <consortium name="The Broad Institute Genome Sequencing Center for Infectious Disease"/>
            <person name="Wu L."/>
            <person name="Ma J."/>
        </authorList>
    </citation>
    <scope>NUCLEOTIDE SEQUENCE [LARGE SCALE GENOMIC DNA]</scope>
    <source>
        <strain evidence="3">2902at01</strain>
    </source>
</reference>
<dbReference type="SUPFAM" id="SSF103196">
    <property type="entry name" value="Roadblock/LC7 domain"/>
    <property type="match status" value="1"/>
</dbReference>
<comment type="caution">
    <text evidence="2">The sequence shown here is derived from an EMBL/GenBank/DDBJ whole genome shotgun (WGS) entry which is preliminary data.</text>
</comment>
<dbReference type="Gene3D" id="3.30.450.30">
    <property type="entry name" value="Dynein light chain 2a, cytoplasmic"/>
    <property type="match status" value="1"/>
</dbReference>
<dbReference type="PANTHER" id="PTHR36222:SF1">
    <property type="entry name" value="SERINE PROTEASE INHIBITOR RV3364C"/>
    <property type="match status" value="1"/>
</dbReference>
<dbReference type="SMART" id="SM00960">
    <property type="entry name" value="Robl_LC7"/>
    <property type="match status" value="1"/>
</dbReference>
<dbReference type="EMBL" id="JBHSBN010000020">
    <property type="protein sequence ID" value="MFC4108984.1"/>
    <property type="molecule type" value="Genomic_DNA"/>
</dbReference>
<dbReference type="InterPro" id="IPR004942">
    <property type="entry name" value="Roadblock/LAMTOR2_dom"/>
</dbReference>
<evidence type="ECO:0000313" key="2">
    <source>
        <dbReference type="EMBL" id="MFC4108984.1"/>
    </source>
</evidence>
<dbReference type="Pfam" id="PF03259">
    <property type="entry name" value="Robl_LC7"/>
    <property type="match status" value="1"/>
</dbReference>
<feature type="domain" description="Roadblock/LAMTOR2" evidence="1">
    <location>
        <begin position="12"/>
        <end position="102"/>
    </location>
</feature>
<dbReference type="Proteomes" id="UP001595868">
    <property type="component" value="Unassembled WGS sequence"/>
</dbReference>
<dbReference type="RefSeq" id="WP_377549890.1">
    <property type="nucleotide sequence ID" value="NZ_JBHSBN010000020.1"/>
</dbReference>
<evidence type="ECO:0000313" key="3">
    <source>
        <dbReference type="Proteomes" id="UP001595868"/>
    </source>
</evidence>